<sequence length="79" mass="9076">MKLTYDPRYNIAYIRLHEKKVEVESIRVSDELNVDIAPDGTVYGIERLNTNEPLRAEDEGSFVVVNEARGARQEIRLSI</sequence>
<protein>
    <recommendedName>
        <fullName evidence="3">DUF2283 domain-containing protein</fullName>
    </recommendedName>
</protein>
<reference evidence="1 2" key="1">
    <citation type="journal article" date="2016" name="Nat. Commun.">
        <title>Thousands of microbial genomes shed light on interconnected biogeochemical processes in an aquifer system.</title>
        <authorList>
            <person name="Anantharaman K."/>
            <person name="Brown C.T."/>
            <person name="Hug L.A."/>
            <person name="Sharon I."/>
            <person name="Castelle C.J."/>
            <person name="Probst A.J."/>
            <person name="Thomas B.C."/>
            <person name="Singh A."/>
            <person name="Wilkins M.J."/>
            <person name="Karaoz U."/>
            <person name="Brodie E.L."/>
            <person name="Williams K.H."/>
            <person name="Hubbard S.S."/>
            <person name="Banfield J.F."/>
        </authorList>
    </citation>
    <scope>NUCLEOTIDE SEQUENCE [LARGE SCALE GENOMIC DNA]</scope>
</reference>
<dbReference type="Pfam" id="PF10049">
    <property type="entry name" value="DUF2283"/>
    <property type="match status" value="1"/>
</dbReference>
<dbReference type="InterPro" id="IPR019270">
    <property type="entry name" value="DUF2283"/>
</dbReference>
<accession>A0A1F6UZU5</accession>
<comment type="caution">
    <text evidence="1">The sequence shown here is derived from an EMBL/GenBank/DDBJ whole genome shotgun (WGS) entry which is preliminary data.</text>
</comment>
<dbReference type="Proteomes" id="UP000179076">
    <property type="component" value="Unassembled WGS sequence"/>
</dbReference>
<dbReference type="AlphaFoldDB" id="A0A1F6UZU5"/>
<evidence type="ECO:0000313" key="2">
    <source>
        <dbReference type="Proteomes" id="UP000179076"/>
    </source>
</evidence>
<evidence type="ECO:0008006" key="3">
    <source>
        <dbReference type="Google" id="ProtNLM"/>
    </source>
</evidence>
<organism evidence="1 2">
    <name type="scientific">Candidatus Muproteobacteria bacterium RBG_16_60_9</name>
    <dbReference type="NCBI Taxonomy" id="1817755"/>
    <lineage>
        <taxon>Bacteria</taxon>
        <taxon>Pseudomonadati</taxon>
        <taxon>Pseudomonadota</taxon>
        <taxon>Candidatus Muproteobacteria</taxon>
    </lineage>
</organism>
<name>A0A1F6UZU5_9PROT</name>
<proteinExistence type="predicted"/>
<gene>
    <name evidence="1" type="ORF">A2W18_11110</name>
</gene>
<dbReference type="EMBL" id="MFSP01000169">
    <property type="protein sequence ID" value="OGI62756.1"/>
    <property type="molecule type" value="Genomic_DNA"/>
</dbReference>
<evidence type="ECO:0000313" key="1">
    <source>
        <dbReference type="EMBL" id="OGI62756.1"/>
    </source>
</evidence>